<evidence type="ECO:0000313" key="5">
    <source>
        <dbReference type="EMBL" id="CEP01872.1"/>
    </source>
</evidence>
<dbReference type="PANTHER" id="PTHR45746">
    <property type="entry name" value="LP21163P"/>
    <property type="match status" value="1"/>
</dbReference>
<evidence type="ECO:0000259" key="4">
    <source>
        <dbReference type="PROSITE" id="PS50132"/>
    </source>
</evidence>
<gene>
    <name evidence="5" type="ORF">PBRA_008815</name>
    <name evidence="6" type="ORF">PLBR_LOCUS3774</name>
</gene>
<evidence type="ECO:0000256" key="2">
    <source>
        <dbReference type="SAM" id="Phobius"/>
    </source>
</evidence>
<protein>
    <recommendedName>
        <fullName evidence="4">RGS domain-containing protein</fullName>
    </recommendedName>
</protein>
<dbReference type="Pfam" id="PF00615">
    <property type="entry name" value="RGS"/>
    <property type="match status" value="1"/>
</dbReference>
<dbReference type="InterPro" id="IPR016137">
    <property type="entry name" value="RGS"/>
</dbReference>
<feature type="domain" description="RGS" evidence="4">
    <location>
        <begin position="68"/>
        <end position="177"/>
    </location>
</feature>
<evidence type="ECO:0000256" key="1">
    <source>
        <dbReference type="ARBA" id="ARBA00022700"/>
    </source>
</evidence>
<dbReference type="GO" id="GO:0009968">
    <property type="term" value="P:negative regulation of signal transduction"/>
    <property type="evidence" value="ECO:0007669"/>
    <property type="project" value="UniProtKB-KW"/>
</dbReference>
<dbReference type="Proteomes" id="UP000290189">
    <property type="component" value="Unassembled WGS sequence"/>
</dbReference>
<dbReference type="PANTHER" id="PTHR45746:SF6">
    <property type="entry name" value="LP21163P"/>
    <property type="match status" value="1"/>
</dbReference>
<dbReference type="OrthoDB" id="196547at2759"/>
<organism evidence="5 7">
    <name type="scientific">Plasmodiophora brassicae</name>
    <name type="common">Clubroot disease agent</name>
    <dbReference type="NCBI Taxonomy" id="37360"/>
    <lineage>
        <taxon>Eukaryota</taxon>
        <taxon>Sar</taxon>
        <taxon>Rhizaria</taxon>
        <taxon>Endomyxa</taxon>
        <taxon>Phytomyxea</taxon>
        <taxon>Plasmodiophorida</taxon>
        <taxon>Plasmodiophoridae</taxon>
        <taxon>Plasmodiophora</taxon>
    </lineage>
</organism>
<keyword evidence="3" id="KW-0732">Signal</keyword>
<dbReference type="InterPro" id="IPR047016">
    <property type="entry name" value="RGS6/7/9/11"/>
</dbReference>
<evidence type="ECO:0000256" key="3">
    <source>
        <dbReference type="SAM" id="SignalP"/>
    </source>
</evidence>
<dbReference type="Proteomes" id="UP000039324">
    <property type="component" value="Unassembled WGS sequence"/>
</dbReference>
<keyword evidence="1" id="KW-0734">Signal transduction inhibitor</keyword>
<dbReference type="AlphaFoldDB" id="A0A0G4J2X2"/>
<feature type="transmembrane region" description="Helical" evidence="2">
    <location>
        <begin position="186"/>
        <end position="203"/>
    </location>
</feature>
<evidence type="ECO:0000313" key="6">
    <source>
        <dbReference type="EMBL" id="SPQ96559.1"/>
    </source>
</evidence>
<feature type="signal peptide" evidence="3">
    <location>
        <begin position="1"/>
        <end position="27"/>
    </location>
</feature>
<dbReference type="GO" id="GO:0005737">
    <property type="term" value="C:cytoplasm"/>
    <property type="evidence" value="ECO:0007669"/>
    <property type="project" value="TreeGrafter"/>
</dbReference>
<dbReference type="GO" id="GO:0008277">
    <property type="term" value="P:regulation of G protein-coupled receptor signaling pathway"/>
    <property type="evidence" value="ECO:0007669"/>
    <property type="project" value="InterPro"/>
</dbReference>
<dbReference type="PROSITE" id="PS50132">
    <property type="entry name" value="RGS"/>
    <property type="match status" value="1"/>
</dbReference>
<reference evidence="5 7" key="1">
    <citation type="submission" date="2015-02" db="EMBL/GenBank/DDBJ databases">
        <authorList>
            <person name="Chooi Y.-H."/>
        </authorList>
    </citation>
    <scope>NUCLEOTIDE SEQUENCE [LARGE SCALE GENOMIC DNA]</scope>
    <source>
        <strain evidence="5">E3</strain>
    </source>
</reference>
<proteinExistence type="predicted"/>
<dbReference type="Gene3D" id="1.10.167.10">
    <property type="entry name" value="Regulator of G-protein Signalling 4, domain 2"/>
    <property type="match status" value="1"/>
</dbReference>
<keyword evidence="2" id="KW-0812">Transmembrane</keyword>
<evidence type="ECO:0000313" key="7">
    <source>
        <dbReference type="Proteomes" id="UP000039324"/>
    </source>
</evidence>
<dbReference type="InterPro" id="IPR044926">
    <property type="entry name" value="RGS_subdomain_2"/>
</dbReference>
<accession>A0A0G4J2X2</accession>
<evidence type="ECO:0000313" key="8">
    <source>
        <dbReference type="Proteomes" id="UP000290189"/>
    </source>
</evidence>
<feature type="chain" id="PRO_5033223847" description="RGS domain-containing protein" evidence="3">
    <location>
        <begin position="28"/>
        <end position="296"/>
    </location>
</feature>
<dbReference type="InterPro" id="IPR036305">
    <property type="entry name" value="RGS_sf"/>
</dbReference>
<keyword evidence="7" id="KW-1185">Reference proteome</keyword>
<dbReference type="EMBL" id="CDSF01000120">
    <property type="protein sequence ID" value="CEP01872.1"/>
    <property type="molecule type" value="Genomic_DNA"/>
</dbReference>
<keyword evidence="2" id="KW-1133">Transmembrane helix</keyword>
<dbReference type="GO" id="GO:0005096">
    <property type="term" value="F:GTPase activator activity"/>
    <property type="evidence" value="ECO:0007669"/>
    <property type="project" value="TreeGrafter"/>
</dbReference>
<geneLocation type="mitochondrion" evidence="6"/>
<dbReference type="PRINTS" id="PR01301">
    <property type="entry name" value="RGSPROTEIN"/>
</dbReference>
<name>A0A0G4J2X2_PLABS</name>
<keyword evidence="2" id="KW-0472">Membrane</keyword>
<sequence>MAHASNGQPRQILLALDLSTMVVLAYASPHEIVAVDPELSTSGGADTIVDFDDLLQGKTAFPLTLDGFTRFLDNVEFSAENIRFYMDVVQYEEACESGSCDVVKRLLTGIVEKYIKDDAPEMININGCTRQRILDEFEAYRRVEPSRLQSAKQETYRMMRHGAFPRWIDRQVTQNLGAKGICLRRNCFFASSVVLLTSLSLMVGLRASILYRLLLILPCLAVGYCFENWRSKFCIIVARRGETADVDGTIRPIQDEALKRKAKAYTQEVVRRAFCKSIALFALIFCIPDADGRWNV</sequence>
<dbReference type="SUPFAM" id="SSF48097">
    <property type="entry name" value="Regulator of G-protein signaling, RGS"/>
    <property type="match status" value="1"/>
</dbReference>
<dbReference type="EMBL" id="OVEO01000006">
    <property type="protein sequence ID" value="SPQ96559.1"/>
    <property type="molecule type" value="Genomic_DNA"/>
</dbReference>
<dbReference type="SMART" id="SM00315">
    <property type="entry name" value="RGS"/>
    <property type="match status" value="1"/>
</dbReference>
<keyword evidence="6" id="KW-0496">Mitochondrion</keyword>
<reference evidence="6 8" key="2">
    <citation type="submission" date="2018-03" db="EMBL/GenBank/DDBJ databases">
        <authorList>
            <person name="Fogelqvist J."/>
        </authorList>
    </citation>
    <scope>NUCLEOTIDE SEQUENCE [LARGE SCALE GENOMIC DNA]</scope>
</reference>